<dbReference type="InterPro" id="IPR024930">
    <property type="entry name" value="Skp_dom_sf"/>
</dbReference>
<keyword evidence="2" id="KW-0472">Membrane</keyword>
<dbReference type="RefSeq" id="WP_111222570.1">
    <property type="nucleotide sequence ID" value="NZ_CP117255.1"/>
</dbReference>
<name>A0AAF1K2J6_9HYPH</name>
<organism evidence="3 4">
    <name type="scientific">Rhizobium tumorigenes</name>
    <dbReference type="NCBI Taxonomy" id="2041385"/>
    <lineage>
        <taxon>Bacteria</taxon>
        <taxon>Pseudomonadati</taxon>
        <taxon>Pseudomonadota</taxon>
        <taxon>Alphaproteobacteria</taxon>
        <taxon>Hyphomicrobiales</taxon>
        <taxon>Rhizobiaceae</taxon>
        <taxon>Rhizobium/Agrobacterium group</taxon>
        <taxon>Rhizobium</taxon>
    </lineage>
</organism>
<accession>A0AAF1K2J6</accession>
<evidence type="ECO:0000313" key="4">
    <source>
        <dbReference type="Proteomes" id="UP000249499"/>
    </source>
</evidence>
<dbReference type="Gene3D" id="1.20.120.20">
    <property type="entry name" value="Apolipoprotein"/>
    <property type="match status" value="1"/>
</dbReference>
<evidence type="ECO:0000256" key="1">
    <source>
        <dbReference type="SAM" id="Coils"/>
    </source>
</evidence>
<reference evidence="3 4" key="1">
    <citation type="journal article" date="2018" name="Sci. Rep.">
        <title>Rhizobium tumorigenes sp. nov., a novel plant tumorigenic bacterium isolated from cane gall tumors on thornless blackberry.</title>
        <authorList>
            <person name="Kuzmanovi N."/>
            <person name="Smalla K."/>
            <person name="Gronow S."/>
            <person name="PuBawska J."/>
        </authorList>
    </citation>
    <scope>NUCLEOTIDE SEQUENCE [LARGE SCALE GENOMIC DNA]</scope>
    <source>
        <strain evidence="3 4">1078</strain>
    </source>
</reference>
<feature type="coiled-coil region" evidence="1">
    <location>
        <begin position="21"/>
        <end position="74"/>
    </location>
</feature>
<dbReference type="AlphaFoldDB" id="A0AAF1K2J6"/>
<keyword evidence="1" id="KW-0175">Coiled coil</keyword>
<gene>
    <name evidence="3" type="ORF">PR017_10805</name>
</gene>
<reference evidence="4" key="2">
    <citation type="journal article" date="2023" name="MicrobiologyOpen">
        <title>Genomics of the tumorigenes clade of the family Rhizobiaceae and description of Rhizobium rhododendri sp. nov.</title>
        <authorList>
            <person name="Kuzmanovic N."/>
            <person name="diCenzo G.C."/>
            <person name="Bunk B."/>
            <person name="Sproeer C."/>
            <person name="Fruehling A."/>
            <person name="Neumann-Schaal M."/>
            <person name="Overmann J."/>
            <person name="Smalla K."/>
        </authorList>
    </citation>
    <scope>NUCLEOTIDE SEQUENCE [LARGE SCALE GENOMIC DNA]</scope>
    <source>
        <strain evidence="4">1078</strain>
    </source>
</reference>
<dbReference type="SUPFAM" id="SSF111384">
    <property type="entry name" value="OmpH-like"/>
    <property type="match status" value="1"/>
</dbReference>
<feature type="transmembrane region" description="Helical" evidence="2">
    <location>
        <begin position="92"/>
        <end position="112"/>
    </location>
</feature>
<dbReference type="EMBL" id="CP117255">
    <property type="protein sequence ID" value="WFR94327.1"/>
    <property type="molecule type" value="Genomic_DNA"/>
</dbReference>
<keyword evidence="2" id="KW-0812">Transmembrane</keyword>
<evidence type="ECO:0000256" key="2">
    <source>
        <dbReference type="SAM" id="Phobius"/>
    </source>
</evidence>
<keyword evidence="4" id="KW-1185">Reference proteome</keyword>
<protein>
    <submittedName>
        <fullName evidence="3">DUF883 family protein</fullName>
    </submittedName>
</protein>
<evidence type="ECO:0000313" key="3">
    <source>
        <dbReference type="EMBL" id="WFR94327.1"/>
    </source>
</evidence>
<proteinExistence type="predicted"/>
<dbReference type="Proteomes" id="UP000249499">
    <property type="component" value="Chromosome"/>
</dbReference>
<sequence length="114" mass="12416">MANSLLDTIRSKRNGAMSDIEDTIEDQMDNLRGEIAALTKLISKNGASQSKRIRAQAESGYEDLLARSEDLMQQLQDGYARSAKEVRATVRAHPTASIGAVAAIGLLFVLLARR</sequence>
<dbReference type="KEGG" id="rtu:PR017_10805"/>
<keyword evidence="2" id="KW-1133">Transmembrane helix</keyword>